<proteinExistence type="inferred from homology"/>
<organism evidence="3 4">
    <name type="scientific">Primorskyibacter flagellatus</name>
    <dbReference type="NCBI Taxonomy" id="1387277"/>
    <lineage>
        <taxon>Bacteria</taxon>
        <taxon>Pseudomonadati</taxon>
        <taxon>Pseudomonadota</taxon>
        <taxon>Alphaproteobacteria</taxon>
        <taxon>Rhodobacterales</taxon>
        <taxon>Roseobacteraceae</taxon>
        <taxon>Primorskyibacter</taxon>
    </lineage>
</organism>
<dbReference type="InterPro" id="IPR036928">
    <property type="entry name" value="AS_sf"/>
</dbReference>
<dbReference type="EMBL" id="FWYD01000012">
    <property type="protein sequence ID" value="SMC94703.1"/>
    <property type="molecule type" value="Genomic_DNA"/>
</dbReference>
<dbReference type="SUPFAM" id="SSF75304">
    <property type="entry name" value="Amidase signature (AS) enzymes"/>
    <property type="match status" value="1"/>
</dbReference>
<dbReference type="PANTHER" id="PTHR11895">
    <property type="entry name" value="TRANSAMIDASE"/>
    <property type="match status" value="1"/>
</dbReference>
<dbReference type="RefSeq" id="WP_084353639.1">
    <property type="nucleotide sequence ID" value="NZ_FWYD01000012.1"/>
</dbReference>
<comment type="similarity">
    <text evidence="1">Belongs to the amidase family.</text>
</comment>
<dbReference type="InterPro" id="IPR000120">
    <property type="entry name" value="Amidase"/>
</dbReference>
<gene>
    <name evidence="3" type="ORF">SAMN06295998_11269</name>
</gene>
<dbReference type="OrthoDB" id="9777859at2"/>
<evidence type="ECO:0000313" key="4">
    <source>
        <dbReference type="Proteomes" id="UP000192330"/>
    </source>
</evidence>
<accession>A0A1W2DBE0</accession>
<sequence length="455" mass="48907">MISETYNPQATRLRGFYMHVERFLDGSDTPRAYLDRCLDEIDRREGDVRAFVTLNIDGARAAADASTARYAAGAPLSEIDGMPFGIKDLFETEDMPTKCGSSIFKDNHTGRDSALIAGLRKAGAIILGKTVTTEFAFYNPGPTRNPFDLGRTPGGSSSGSGAAVGAGFVPVAIGSQVVGSLIRPSSYNANYGFKPSFGAINREGAYSNLSQTSLGTHAATLTDAWVAARVATKFCGGDPGYVGLTGDVALPESARPGRLARFDSAGWDKTSPDIQAKFDALIQTLSSADIPIAGRQNSPRLEGFERLMTPALDVTNDICGYESLWPLKYYHRRDPDSLSQNISARLSDWEKISADQYAVLLDKRQAMRAAHEALSDEFTALITLSAPGPAPKGHDWTGDPIYAVNSSVLGAPAISLPLLEAEGMPLGIQLIGYPRKDRELFAYARWILDVLGLKP</sequence>
<dbReference type="InterPro" id="IPR023631">
    <property type="entry name" value="Amidase_dom"/>
</dbReference>
<keyword evidence="3" id="KW-0808">Transferase</keyword>
<dbReference type="Pfam" id="PF01425">
    <property type="entry name" value="Amidase"/>
    <property type="match status" value="1"/>
</dbReference>
<reference evidence="3 4" key="1">
    <citation type="submission" date="2017-04" db="EMBL/GenBank/DDBJ databases">
        <authorList>
            <person name="Afonso C.L."/>
            <person name="Miller P.J."/>
            <person name="Scott M.A."/>
            <person name="Spackman E."/>
            <person name="Goraichik I."/>
            <person name="Dimitrov K.M."/>
            <person name="Suarez D.L."/>
            <person name="Swayne D.E."/>
        </authorList>
    </citation>
    <scope>NUCLEOTIDE SEQUENCE [LARGE SCALE GENOMIC DNA]</scope>
    <source>
        <strain evidence="3 4">CGMCC 1.12644</strain>
    </source>
</reference>
<dbReference type="PANTHER" id="PTHR11895:SF7">
    <property type="entry name" value="GLUTAMYL-TRNA(GLN) AMIDOTRANSFERASE SUBUNIT A, MITOCHONDRIAL"/>
    <property type="match status" value="1"/>
</dbReference>
<dbReference type="Proteomes" id="UP000192330">
    <property type="component" value="Unassembled WGS sequence"/>
</dbReference>
<dbReference type="AlphaFoldDB" id="A0A1W2DBE0"/>
<protein>
    <submittedName>
        <fullName evidence="3">Asp-tRNAAsn/Glu-tRNAGln amidotransferase A subunit</fullName>
    </submittedName>
</protein>
<name>A0A1W2DBE0_9RHOB</name>
<evidence type="ECO:0000313" key="3">
    <source>
        <dbReference type="EMBL" id="SMC94703.1"/>
    </source>
</evidence>
<dbReference type="GO" id="GO:0016740">
    <property type="term" value="F:transferase activity"/>
    <property type="evidence" value="ECO:0007669"/>
    <property type="project" value="UniProtKB-KW"/>
</dbReference>
<evidence type="ECO:0000259" key="2">
    <source>
        <dbReference type="Pfam" id="PF01425"/>
    </source>
</evidence>
<dbReference type="STRING" id="1387277.SAMN06295998_11269"/>
<evidence type="ECO:0000256" key="1">
    <source>
        <dbReference type="ARBA" id="ARBA00009199"/>
    </source>
</evidence>
<keyword evidence="4" id="KW-1185">Reference proteome</keyword>
<feature type="domain" description="Amidase" evidence="2">
    <location>
        <begin position="34"/>
        <end position="440"/>
    </location>
</feature>
<dbReference type="Gene3D" id="3.90.1300.10">
    <property type="entry name" value="Amidase signature (AS) domain"/>
    <property type="match status" value="1"/>
</dbReference>